<sequence length="153" mass="16778">MLREAEQTFGEGAEGLAKLVEDVFRDRGRPNAYIVGNEGSGAVAVGLRYGAGRLYHAVEGNREVYWNGPSIGVDIGGDANKVFALVYNLYDTQDLYQRFPSVEGKVYAVGGFTANYMQRGDVVIVPIRLGAGWRFGANVGYLKFTEDRSLLPF</sequence>
<dbReference type="EMBL" id="NFZT01000001">
    <property type="protein sequence ID" value="OWV34782.1"/>
    <property type="molecule type" value="Genomic_DNA"/>
</dbReference>
<dbReference type="Pfam" id="PF06577">
    <property type="entry name" value="EipA"/>
    <property type="match status" value="1"/>
</dbReference>
<protein>
    <recommendedName>
        <fullName evidence="3">DUF1134 domain-containing protein</fullName>
    </recommendedName>
</protein>
<keyword evidence="2" id="KW-1185">Reference proteome</keyword>
<accession>A0A219B8R4</accession>
<organism evidence="1 2">
    <name type="scientific">Pacificimonas flava</name>
    <dbReference type="NCBI Taxonomy" id="1234595"/>
    <lineage>
        <taxon>Bacteria</taxon>
        <taxon>Pseudomonadati</taxon>
        <taxon>Pseudomonadota</taxon>
        <taxon>Alphaproteobacteria</taxon>
        <taxon>Sphingomonadales</taxon>
        <taxon>Sphingosinicellaceae</taxon>
        <taxon>Pacificimonas</taxon>
    </lineage>
</organism>
<dbReference type="AlphaFoldDB" id="A0A219B8R4"/>
<evidence type="ECO:0000313" key="2">
    <source>
        <dbReference type="Proteomes" id="UP000198462"/>
    </source>
</evidence>
<proteinExistence type="predicted"/>
<dbReference type="STRING" id="1234595.C725_0274"/>
<dbReference type="Proteomes" id="UP000198462">
    <property type="component" value="Unassembled WGS sequence"/>
</dbReference>
<comment type="caution">
    <text evidence="1">The sequence shown here is derived from an EMBL/GenBank/DDBJ whole genome shotgun (WGS) entry which is preliminary data.</text>
</comment>
<evidence type="ECO:0008006" key="3">
    <source>
        <dbReference type="Google" id="ProtNLM"/>
    </source>
</evidence>
<dbReference type="InterPro" id="IPR008325">
    <property type="entry name" value="EipA-like"/>
</dbReference>
<dbReference type="OrthoDB" id="9796051at2"/>
<reference evidence="2" key="1">
    <citation type="submission" date="2017-05" db="EMBL/GenBank/DDBJ databases">
        <authorList>
            <person name="Lin X."/>
        </authorList>
    </citation>
    <scope>NUCLEOTIDE SEQUENCE [LARGE SCALE GENOMIC DNA]</scope>
    <source>
        <strain evidence="2">JLT2012</strain>
    </source>
</reference>
<evidence type="ECO:0000313" key="1">
    <source>
        <dbReference type="EMBL" id="OWV34782.1"/>
    </source>
</evidence>
<gene>
    <name evidence="1" type="ORF">B5C34_12935</name>
</gene>
<name>A0A219B8R4_9SPHN</name>